<evidence type="ECO:0000256" key="2">
    <source>
        <dbReference type="SAM" id="MobiDB-lite"/>
    </source>
</evidence>
<dbReference type="Gene3D" id="3.30.70.330">
    <property type="match status" value="1"/>
</dbReference>
<keyword evidence="1" id="KW-0694">RNA-binding</keyword>
<feature type="domain" description="RRM" evidence="3">
    <location>
        <begin position="77"/>
        <end position="155"/>
    </location>
</feature>
<dbReference type="Proteomes" id="UP000038045">
    <property type="component" value="Unplaced"/>
</dbReference>
<sequence>MKERRSVERSLSRESRAKRSEGSRSASPNKDRRVRKSPSGSTRSSVSGRRSRSKSPKFNPRRGGGRHGERVNAEPSSCIGVFGMPSEVDEHELEDLFSKFGEIESIKLIKNHDSGISKGFCFINFANINDAVEAKEKMNNYEIRNRFVRVDFALPKPARREDGGGFRDGNRGALRERQGFSPEGRYNNRRSPSPGFKGRRDRSDSRERRSSRRRDDSRERRYSDRRRNDSPRRRYDDFHSKRRDESRDKYSERRGRYEESRHGRRSRSPRRSVSPRRSLPYRR</sequence>
<evidence type="ECO:0000313" key="4">
    <source>
        <dbReference type="Proteomes" id="UP000038045"/>
    </source>
</evidence>
<dbReference type="InterPro" id="IPR012677">
    <property type="entry name" value="Nucleotide-bd_a/b_plait_sf"/>
</dbReference>
<dbReference type="Pfam" id="PF00076">
    <property type="entry name" value="RRM_1"/>
    <property type="match status" value="1"/>
</dbReference>
<dbReference type="SUPFAM" id="SSF54928">
    <property type="entry name" value="RNA-binding domain, RBD"/>
    <property type="match status" value="1"/>
</dbReference>
<evidence type="ECO:0000313" key="5">
    <source>
        <dbReference type="WBParaSite" id="PTRK_0000855300.1"/>
    </source>
</evidence>
<dbReference type="WBParaSite" id="PTRK_0000855300.1">
    <property type="protein sequence ID" value="PTRK_0000855300.1"/>
    <property type="gene ID" value="PTRK_0000855300"/>
</dbReference>
<evidence type="ECO:0000259" key="3">
    <source>
        <dbReference type="PROSITE" id="PS50102"/>
    </source>
</evidence>
<accession>A0A0N4ZKC0</accession>
<dbReference type="GO" id="GO:0003723">
    <property type="term" value="F:RNA binding"/>
    <property type="evidence" value="ECO:0007669"/>
    <property type="project" value="UniProtKB-UniRule"/>
</dbReference>
<evidence type="ECO:0000256" key="1">
    <source>
        <dbReference type="PROSITE-ProRule" id="PRU00176"/>
    </source>
</evidence>
<dbReference type="PROSITE" id="PS50102">
    <property type="entry name" value="RRM"/>
    <property type="match status" value="1"/>
</dbReference>
<feature type="compositionally biased region" description="Basic and acidic residues" evidence="2">
    <location>
        <begin position="1"/>
        <end position="22"/>
    </location>
</feature>
<feature type="compositionally biased region" description="Basic and acidic residues" evidence="2">
    <location>
        <begin position="158"/>
        <end position="178"/>
    </location>
</feature>
<reference evidence="5" key="1">
    <citation type="submission" date="2017-02" db="UniProtKB">
        <authorList>
            <consortium name="WormBaseParasite"/>
        </authorList>
    </citation>
    <scope>IDENTIFICATION</scope>
</reference>
<feature type="compositionally biased region" description="Basic and acidic residues" evidence="2">
    <location>
        <begin position="201"/>
        <end position="261"/>
    </location>
</feature>
<dbReference type="InterPro" id="IPR000504">
    <property type="entry name" value="RRM_dom"/>
</dbReference>
<dbReference type="InterPro" id="IPR050441">
    <property type="entry name" value="RBM"/>
</dbReference>
<dbReference type="SMART" id="SM00360">
    <property type="entry name" value="RRM"/>
    <property type="match status" value="1"/>
</dbReference>
<name>A0A0N4ZKC0_PARTI</name>
<feature type="region of interest" description="Disordered" evidence="2">
    <location>
        <begin position="158"/>
        <end position="283"/>
    </location>
</feature>
<dbReference type="AlphaFoldDB" id="A0A0N4ZKC0"/>
<feature type="compositionally biased region" description="Basic residues" evidence="2">
    <location>
        <begin position="49"/>
        <end position="65"/>
    </location>
</feature>
<feature type="compositionally biased region" description="Basic residues" evidence="2">
    <location>
        <begin position="262"/>
        <end position="283"/>
    </location>
</feature>
<proteinExistence type="predicted"/>
<keyword evidence="4" id="KW-1185">Reference proteome</keyword>
<feature type="compositionally biased region" description="Low complexity" evidence="2">
    <location>
        <begin position="37"/>
        <end position="48"/>
    </location>
</feature>
<organism evidence="4 5">
    <name type="scientific">Parastrongyloides trichosuri</name>
    <name type="common">Possum-specific nematode worm</name>
    <dbReference type="NCBI Taxonomy" id="131310"/>
    <lineage>
        <taxon>Eukaryota</taxon>
        <taxon>Metazoa</taxon>
        <taxon>Ecdysozoa</taxon>
        <taxon>Nematoda</taxon>
        <taxon>Chromadorea</taxon>
        <taxon>Rhabditida</taxon>
        <taxon>Tylenchina</taxon>
        <taxon>Panagrolaimomorpha</taxon>
        <taxon>Strongyloidoidea</taxon>
        <taxon>Strongyloididae</taxon>
        <taxon>Parastrongyloides</taxon>
    </lineage>
</organism>
<dbReference type="PANTHER" id="PTHR48034">
    <property type="entry name" value="TRANSFORMER-2 SEX-DETERMINING PROTEIN-RELATED"/>
    <property type="match status" value="1"/>
</dbReference>
<protein>
    <submittedName>
        <fullName evidence="5">RRM domain-containing protein</fullName>
    </submittedName>
</protein>
<dbReference type="InterPro" id="IPR035979">
    <property type="entry name" value="RBD_domain_sf"/>
</dbReference>
<dbReference type="STRING" id="131310.A0A0N4ZKC0"/>
<feature type="region of interest" description="Disordered" evidence="2">
    <location>
        <begin position="1"/>
        <end position="78"/>
    </location>
</feature>